<dbReference type="InterPro" id="IPR017927">
    <property type="entry name" value="FAD-bd_FR_type"/>
</dbReference>
<keyword evidence="1" id="KW-0285">Flavoprotein</keyword>
<keyword evidence="2" id="KW-0479">Metal-binding</keyword>
<dbReference type="InterPro" id="IPR050353">
    <property type="entry name" value="PyrK_electron_transfer"/>
</dbReference>
<dbReference type="GO" id="GO:0006221">
    <property type="term" value="P:pyrimidine nucleotide biosynthetic process"/>
    <property type="evidence" value="ECO:0007669"/>
    <property type="project" value="InterPro"/>
</dbReference>
<dbReference type="InterPro" id="IPR017938">
    <property type="entry name" value="Riboflavin_synthase-like_b-brl"/>
</dbReference>
<sequence>MFAIVSKRRIAPKEYDIWVEAPRIASHAAPGQFVVVKPDEHGERIPLTIADFDREKGQIRLIFQVVGKTTATMAALKEGQALQDISGPLGTPSEVENFGTVLMVGGGVGIAALFPILKDLKKKGNRVITILGGRTADLVIMKDECAQWSDELIITTDDGSEGMKGVVTDAMRAVVQRGEKVDRCWAIGPSIMMKFASQAAVELGIPVWVSLNPIMIDGTGMCGCCRVTVDNQIRFACVDGPEFDGAKVNWGEFMNRLRQYRDEEKISYDKYAEEVGDLSWL</sequence>
<reference evidence="4 5" key="1">
    <citation type="journal article" date="2010" name="Stand. Genomic Sci.">
        <title>Non-contiguous finished genome sequence of Aminomonas paucivorans type strain (GLU-3).</title>
        <authorList>
            <person name="Pitluck S."/>
            <person name="Yasawong M."/>
            <person name="Held B."/>
            <person name="Lapidus A."/>
            <person name="Nolan M."/>
            <person name="Copeland A."/>
            <person name="Lucas S."/>
            <person name="Del Rio T.G."/>
            <person name="Tice H."/>
            <person name="Cheng J.F."/>
            <person name="Chertkov O."/>
            <person name="Goodwin L."/>
            <person name="Tapia R."/>
            <person name="Han C."/>
            <person name="Liolios K."/>
            <person name="Ivanova N."/>
            <person name="Mavromatis K."/>
            <person name="Ovchinnikova G."/>
            <person name="Pati A."/>
            <person name="Chen A."/>
            <person name="Palaniappan K."/>
            <person name="Land M."/>
            <person name="Hauser L."/>
            <person name="Chang Y.J."/>
            <person name="Jeffries C.D."/>
            <person name="Pukall R."/>
            <person name="Spring S."/>
            <person name="Rohde M."/>
            <person name="Sikorski J."/>
            <person name="Goker M."/>
            <person name="Woyke T."/>
            <person name="Bristow J."/>
            <person name="Eisen J.A."/>
            <person name="Markowitz V."/>
            <person name="Hugenholtz P."/>
            <person name="Kyrpides N.C."/>
            <person name="Klenk H.P."/>
        </authorList>
    </citation>
    <scope>NUCLEOTIDE SEQUENCE [LARGE SCALE GENOMIC DNA]</scope>
    <source>
        <strain evidence="4 5">DSM 12260</strain>
    </source>
</reference>
<dbReference type="AlphaFoldDB" id="E3CUH0"/>
<dbReference type="RefSeq" id="WP_006301196.1">
    <property type="nucleotide sequence ID" value="NZ_CM001022.1"/>
</dbReference>
<dbReference type="EC" id="1.8.1.-" evidence="4"/>
<keyword evidence="5" id="KW-1185">Reference proteome</keyword>
<feature type="binding site" evidence="2">
    <location>
        <position position="222"/>
    </location>
    <ligand>
        <name>[2Fe-2S] cluster</name>
        <dbReference type="ChEBI" id="CHEBI:190135"/>
    </ligand>
</feature>
<dbReference type="PANTHER" id="PTHR43513:SF3">
    <property type="entry name" value="DIHYDROOROTATE DEHYDROGENASE B (NAD(+)), ELECTRON TRANSFER SUBUNIT-RELATED"/>
    <property type="match status" value="1"/>
</dbReference>
<dbReference type="InterPro" id="IPR039261">
    <property type="entry name" value="FNR_nucleotide-bd"/>
</dbReference>
<comment type="cofactor">
    <cofactor evidence="1">
        <name>FAD</name>
        <dbReference type="ChEBI" id="CHEBI:57692"/>
    </cofactor>
    <text evidence="1">Binds 1 FAD per subunit.</text>
</comment>
<dbReference type="InterPro" id="IPR019480">
    <property type="entry name" value="Dihydroorotate_DH_Fe-S-bd"/>
</dbReference>
<proteinExistence type="predicted"/>
<evidence type="ECO:0000256" key="2">
    <source>
        <dbReference type="PIRSR" id="PIRSR006816-2"/>
    </source>
</evidence>
<dbReference type="NCBIfam" id="NF004862">
    <property type="entry name" value="PRK06222.1"/>
    <property type="match status" value="1"/>
</dbReference>
<dbReference type="PROSITE" id="PS51384">
    <property type="entry name" value="FAD_FR"/>
    <property type="match status" value="1"/>
</dbReference>
<dbReference type="GO" id="GO:0046872">
    <property type="term" value="F:metal ion binding"/>
    <property type="evidence" value="ECO:0007669"/>
    <property type="project" value="UniProtKB-KW"/>
</dbReference>
<dbReference type="Gene3D" id="2.40.30.10">
    <property type="entry name" value="Translation factors"/>
    <property type="match status" value="1"/>
</dbReference>
<dbReference type="HOGENOM" id="CLU_003827_1_0_0"/>
<dbReference type="GO" id="GO:0016491">
    <property type="term" value="F:oxidoreductase activity"/>
    <property type="evidence" value="ECO:0007669"/>
    <property type="project" value="UniProtKB-KW"/>
</dbReference>
<name>E3CUH0_9BACT</name>
<dbReference type="STRING" id="584708.Apau_1567"/>
<dbReference type="Pfam" id="PF10418">
    <property type="entry name" value="DHODB_Fe-S_bind"/>
    <property type="match status" value="1"/>
</dbReference>
<comment type="cofactor">
    <cofactor evidence="2">
        <name>[2Fe-2S] cluster</name>
        <dbReference type="ChEBI" id="CHEBI:190135"/>
    </cofactor>
    <text evidence="2">Binds 1 [2Fe-2S] cluster per subunit.</text>
</comment>
<dbReference type="PaxDb" id="584708-Apau_1567"/>
<dbReference type="GO" id="GO:0050660">
    <property type="term" value="F:flavin adenine dinucleotide binding"/>
    <property type="evidence" value="ECO:0007669"/>
    <property type="project" value="InterPro"/>
</dbReference>
<dbReference type="PIRSF" id="PIRSF006816">
    <property type="entry name" value="Cyc3_hyd_g"/>
    <property type="match status" value="1"/>
</dbReference>
<organism evidence="4 5">
    <name type="scientific">Aminomonas paucivorans DSM 12260</name>
    <dbReference type="NCBI Taxonomy" id="584708"/>
    <lineage>
        <taxon>Bacteria</taxon>
        <taxon>Thermotogati</taxon>
        <taxon>Synergistota</taxon>
        <taxon>Synergistia</taxon>
        <taxon>Synergistales</taxon>
        <taxon>Synergistaceae</taxon>
        <taxon>Aminomonas</taxon>
    </lineage>
</organism>
<accession>E3CUH0</accession>
<feature type="binding site" evidence="2">
    <location>
        <position position="225"/>
    </location>
    <ligand>
        <name>[2Fe-2S] cluster</name>
        <dbReference type="ChEBI" id="CHEBI:190135"/>
    </ligand>
</feature>
<dbReference type="Proteomes" id="UP000005096">
    <property type="component" value="Chromosome"/>
</dbReference>
<feature type="binding site" evidence="2">
    <location>
        <position position="237"/>
    </location>
    <ligand>
        <name>[2Fe-2S] cluster</name>
        <dbReference type="ChEBI" id="CHEBI:190135"/>
    </ligand>
</feature>
<gene>
    <name evidence="4" type="ORF">Apau_1567</name>
</gene>
<dbReference type="EMBL" id="CM001022">
    <property type="protein sequence ID" value="EFQ23986.1"/>
    <property type="molecule type" value="Genomic_DNA"/>
</dbReference>
<evidence type="ECO:0000259" key="3">
    <source>
        <dbReference type="PROSITE" id="PS51384"/>
    </source>
</evidence>
<keyword evidence="2" id="KW-0001">2Fe-2S</keyword>
<keyword evidence="4" id="KW-0560">Oxidoreductase</keyword>
<keyword evidence="2" id="KW-0408">Iron</keyword>
<evidence type="ECO:0000256" key="1">
    <source>
        <dbReference type="PIRSR" id="PIRSR006816-1"/>
    </source>
</evidence>
<dbReference type="CDD" id="cd06219">
    <property type="entry name" value="DHOD_e_trans_like1"/>
    <property type="match status" value="1"/>
</dbReference>
<dbReference type="Pfam" id="PF00175">
    <property type="entry name" value="NAD_binding_1"/>
    <property type="match status" value="1"/>
</dbReference>
<dbReference type="SUPFAM" id="SSF52343">
    <property type="entry name" value="Ferredoxin reductase-like, C-terminal NADP-linked domain"/>
    <property type="match status" value="1"/>
</dbReference>
<dbReference type="GO" id="GO:0051537">
    <property type="term" value="F:2 iron, 2 sulfur cluster binding"/>
    <property type="evidence" value="ECO:0007669"/>
    <property type="project" value="UniProtKB-KW"/>
</dbReference>
<feature type="binding site" evidence="1">
    <location>
        <begin position="62"/>
        <end position="64"/>
    </location>
    <ligand>
        <name>FAD</name>
        <dbReference type="ChEBI" id="CHEBI:57692"/>
    </ligand>
</feature>
<keyword evidence="1" id="KW-0274">FAD</keyword>
<keyword evidence="2" id="KW-0411">Iron-sulfur</keyword>
<feature type="domain" description="FAD-binding FR-type" evidence="3">
    <location>
        <begin position="1"/>
        <end position="95"/>
    </location>
</feature>
<dbReference type="InterPro" id="IPR001433">
    <property type="entry name" value="OxRdtase_FAD/NAD-bd"/>
</dbReference>
<dbReference type="InterPro" id="IPR012165">
    <property type="entry name" value="Cyt_c3_hydrogenase_gsu"/>
</dbReference>
<dbReference type="Gene3D" id="3.40.50.80">
    <property type="entry name" value="Nucleotide-binding domain of ferredoxin-NADP reductase (FNR) module"/>
    <property type="match status" value="1"/>
</dbReference>
<protein>
    <submittedName>
        <fullName evidence="4">Sulfide dehydrogenase (Flavoprotein) subunit SudB</fullName>
        <ecNumber evidence="4">1.8.1.-</ecNumber>
    </submittedName>
</protein>
<dbReference type="eggNOG" id="COG0543">
    <property type="taxonomic scope" value="Bacteria"/>
</dbReference>
<dbReference type="SUPFAM" id="SSF63380">
    <property type="entry name" value="Riboflavin synthase domain-like"/>
    <property type="match status" value="1"/>
</dbReference>
<evidence type="ECO:0000313" key="4">
    <source>
        <dbReference type="EMBL" id="EFQ23986.1"/>
    </source>
</evidence>
<evidence type="ECO:0000313" key="5">
    <source>
        <dbReference type="Proteomes" id="UP000005096"/>
    </source>
</evidence>
<dbReference type="PANTHER" id="PTHR43513">
    <property type="entry name" value="DIHYDROOROTATE DEHYDROGENASE B (NAD(+)), ELECTRON TRANSFER SUBUNIT"/>
    <property type="match status" value="1"/>
</dbReference>
<dbReference type="OrthoDB" id="9778346at2"/>